<dbReference type="RefSeq" id="WP_317705591.1">
    <property type="nucleotide sequence ID" value="NZ_AP024714.1"/>
</dbReference>
<comment type="subcellular location">
    <subcellularLocation>
        <location evidence="1">Cell membrane</location>
        <topology evidence="1">Lipid-anchor</topology>
        <topology evidence="1">GPI-anchor</topology>
    </subcellularLocation>
</comment>
<evidence type="ECO:0000256" key="11">
    <source>
        <dbReference type="ARBA" id="ARBA00023288"/>
    </source>
</evidence>
<evidence type="ECO:0000256" key="6">
    <source>
        <dbReference type="ARBA" id="ARBA00022801"/>
    </source>
</evidence>
<name>A0AAU9BZF5_9GAMM</name>
<dbReference type="AlphaFoldDB" id="A0AAU9BZF5"/>
<dbReference type="InterPro" id="IPR001952">
    <property type="entry name" value="Alkaline_phosphatase"/>
</dbReference>
<dbReference type="FunFam" id="3.40.720.10:FF:000008">
    <property type="entry name" value="Alkaline phosphatase"/>
    <property type="match status" value="1"/>
</dbReference>
<dbReference type="GO" id="GO:0098552">
    <property type="term" value="C:side of membrane"/>
    <property type="evidence" value="ECO:0007669"/>
    <property type="project" value="UniProtKB-KW"/>
</dbReference>
<keyword evidence="16" id="KW-1185">Reference proteome</keyword>
<evidence type="ECO:0000256" key="9">
    <source>
        <dbReference type="ARBA" id="ARBA00023136"/>
    </source>
</evidence>
<evidence type="ECO:0000256" key="5">
    <source>
        <dbReference type="ARBA" id="ARBA00022723"/>
    </source>
</evidence>
<feature type="binding site" evidence="13">
    <location>
        <position position="436"/>
    </location>
    <ligand>
        <name>Zn(2+)</name>
        <dbReference type="ChEBI" id="CHEBI:29105"/>
        <label>2</label>
    </ligand>
</feature>
<dbReference type="EMBL" id="AP024714">
    <property type="protein sequence ID" value="BCX80623.1"/>
    <property type="molecule type" value="Genomic_DNA"/>
</dbReference>
<feature type="binding site" evidence="13">
    <location>
        <position position="21"/>
    </location>
    <ligand>
        <name>Mg(2+)</name>
        <dbReference type="ChEBI" id="CHEBI:18420"/>
    </ligand>
</feature>
<accession>A0AAU9BZF5</accession>
<keyword evidence="9" id="KW-0472">Membrane</keyword>
<feature type="active site" description="Phosphoserine intermediate" evidence="12">
    <location>
        <position position="71"/>
    </location>
</feature>
<feature type="binding site" evidence="13">
    <location>
        <position position="300"/>
    </location>
    <ligand>
        <name>Zn(2+)</name>
        <dbReference type="ChEBI" id="CHEBI:29105"/>
        <label>2</label>
    </ligand>
</feature>
<comment type="similarity">
    <text evidence="14">Belongs to the alkaline phosphatase family.</text>
</comment>
<sequence>MAEGLRPNRGKASNVILFIGDGMGISTVTAARIFEGQRRGEPGEENFLSFERFPYLALSKTYNTNQQTPDSAGTMTAMMTGVKTKAGVIGVDENVIRGDCASARGHGLRTFLEEAEMAGMATGVISTARVTHATPAATYAHVPERNWEDDHNMPEAAKAARCKDIARQLLEFPYGDGIEVVLGGGRRGFLPHTKADPEYPGQAGEREDGRDLTREWLSRHPNAVYVWNQAQFQAVAPAGVEHLLGLFEPSHMKYHHDRPADAGGEPTLPEMTAKAIDILQKNPKGYFLMVEGGRIDHAHHAGNAFRALDETIELAKAVRVAMQKTDPAETLIIVTADHSHVLTIGGYPTRGNPILGKVVGNDASGNAKSEPELAADGLPYTTLSYANGRGFAFLKTGGDSRYEYPIAAGRHDLSAIDTTDEGYHQEALVPLGAETHAGEDVAIYATGAGAYLVHGVQEQNVIFHVMRAASRIDPAARRR</sequence>
<dbReference type="GO" id="GO:0005886">
    <property type="term" value="C:plasma membrane"/>
    <property type="evidence" value="ECO:0007669"/>
    <property type="project" value="UniProtKB-SubCell"/>
</dbReference>
<feature type="binding site" evidence="13">
    <location>
        <position position="21"/>
    </location>
    <ligand>
        <name>Zn(2+)</name>
        <dbReference type="ChEBI" id="CHEBI:29105"/>
        <label>2</label>
    </ligand>
</feature>
<evidence type="ECO:0000256" key="2">
    <source>
        <dbReference type="ARBA" id="ARBA00022475"/>
    </source>
</evidence>
<keyword evidence="2" id="KW-1003">Cell membrane</keyword>
<evidence type="ECO:0000256" key="13">
    <source>
        <dbReference type="PIRSR" id="PIRSR601952-2"/>
    </source>
</evidence>
<evidence type="ECO:0000256" key="10">
    <source>
        <dbReference type="ARBA" id="ARBA00023180"/>
    </source>
</evidence>
<feature type="binding site" evidence="13">
    <location>
        <position position="296"/>
    </location>
    <ligand>
        <name>Zn(2+)</name>
        <dbReference type="ChEBI" id="CHEBI:29105"/>
        <label>2</label>
    </ligand>
</feature>
<evidence type="ECO:0000256" key="3">
    <source>
        <dbReference type="ARBA" id="ARBA00022553"/>
    </source>
</evidence>
<feature type="binding site" evidence="13">
    <location>
        <position position="338"/>
    </location>
    <ligand>
        <name>Zn(2+)</name>
        <dbReference type="ChEBI" id="CHEBI:29105"/>
        <label>2</label>
    </ligand>
</feature>
<evidence type="ECO:0000256" key="8">
    <source>
        <dbReference type="ARBA" id="ARBA00022842"/>
    </source>
</evidence>
<keyword evidence="7 13" id="KW-0862">Zinc</keyword>
<keyword evidence="3" id="KW-0597">Phosphoprotein</keyword>
<keyword evidence="11" id="KW-0449">Lipoprotein</keyword>
<dbReference type="CDD" id="cd16012">
    <property type="entry name" value="ALP"/>
    <property type="match status" value="1"/>
</dbReference>
<feature type="binding site" evidence="13">
    <location>
        <position position="337"/>
    </location>
    <ligand>
        <name>Zn(2+)</name>
        <dbReference type="ChEBI" id="CHEBI:29105"/>
        <label>2</label>
    </ligand>
</feature>
<gene>
    <name evidence="15" type="ORF">MIT9_P0197</name>
</gene>
<keyword evidence="6 15" id="KW-0378">Hydrolase</keyword>
<comment type="cofactor">
    <cofactor evidence="13">
        <name>Mg(2+)</name>
        <dbReference type="ChEBI" id="CHEBI:18420"/>
    </cofactor>
    <text evidence="13">Binds 1 Mg(2+) ion.</text>
</comment>
<dbReference type="PANTHER" id="PTHR11596">
    <property type="entry name" value="ALKALINE PHOSPHATASE"/>
    <property type="match status" value="1"/>
</dbReference>
<keyword evidence="10" id="KW-0325">Glycoprotein</keyword>
<dbReference type="PRINTS" id="PR00113">
    <property type="entry name" value="ALKPHPHTASE"/>
</dbReference>
<evidence type="ECO:0000256" key="7">
    <source>
        <dbReference type="ARBA" id="ARBA00022833"/>
    </source>
</evidence>
<evidence type="ECO:0000256" key="1">
    <source>
        <dbReference type="ARBA" id="ARBA00004609"/>
    </source>
</evidence>
<dbReference type="GO" id="GO:0046872">
    <property type="term" value="F:metal ion binding"/>
    <property type="evidence" value="ECO:0007669"/>
    <property type="project" value="UniProtKB-KW"/>
</dbReference>
<dbReference type="PANTHER" id="PTHR11596:SF5">
    <property type="entry name" value="ALKALINE PHOSPHATASE"/>
    <property type="match status" value="1"/>
</dbReference>
<dbReference type="EC" id="3.1.3.1" evidence="15"/>
<dbReference type="GO" id="GO:0004035">
    <property type="term" value="F:alkaline phosphatase activity"/>
    <property type="evidence" value="ECO:0007669"/>
    <property type="project" value="UniProtKB-EC"/>
</dbReference>
<feature type="binding site" evidence="13">
    <location>
        <position position="132"/>
    </location>
    <ligand>
        <name>Mg(2+)</name>
        <dbReference type="ChEBI" id="CHEBI:18420"/>
    </ligand>
</feature>
<evidence type="ECO:0000313" key="15">
    <source>
        <dbReference type="EMBL" id="BCX80623.1"/>
    </source>
</evidence>
<evidence type="ECO:0000313" key="16">
    <source>
        <dbReference type="Proteomes" id="UP001321825"/>
    </source>
</evidence>
<feature type="binding site" evidence="13">
    <location>
        <position position="134"/>
    </location>
    <ligand>
        <name>Mg(2+)</name>
        <dbReference type="ChEBI" id="CHEBI:18420"/>
    </ligand>
</feature>
<comment type="cofactor">
    <cofactor evidence="13">
        <name>Zn(2+)</name>
        <dbReference type="ChEBI" id="CHEBI:29105"/>
    </cofactor>
    <text evidence="13">Binds 2 Zn(2+) ions.</text>
</comment>
<dbReference type="SUPFAM" id="SSF53649">
    <property type="entry name" value="Alkaline phosphatase-like"/>
    <property type="match status" value="1"/>
</dbReference>
<protein>
    <submittedName>
        <fullName evidence="15">Alkaline phosphatase</fullName>
        <ecNumber evidence="15">3.1.3.1</ecNumber>
    </submittedName>
</protein>
<keyword evidence="4" id="KW-0336">GPI-anchor</keyword>
<dbReference type="Gene3D" id="3.40.720.10">
    <property type="entry name" value="Alkaline Phosphatase, subunit A"/>
    <property type="match status" value="1"/>
</dbReference>
<organism evidence="15 16">
    <name type="scientific">Methylomarinovum caldicuralii</name>
    <dbReference type="NCBI Taxonomy" id="438856"/>
    <lineage>
        <taxon>Bacteria</taxon>
        <taxon>Pseudomonadati</taxon>
        <taxon>Pseudomonadota</taxon>
        <taxon>Gammaproteobacteria</taxon>
        <taxon>Methylococcales</taxon>
        <taxon>Methylothermaceae</taxon>
        <taxon>Methylomarinovum</taxon>
    </lineage>
</organism>
<keyword evidence="5 13" id="KW-0479">Metal-binding</keyword>
<keyword evidence="8 13" id="KW-0460">Magnesium</keyword>
<evidence type="ECO:0000256" key="4">
    <source>
        <dbReference type="ARBA" id="ARBA00022622"/>
    </source>
</evidence>
<dbReference type="Proteomes" id="UP001321825">
    <property type="component" value="Chromosome"/>
</dbReference>
<dbReference type="InterPro" id="IPR017850">
    <property type="entry name" value="Alkaline_phosphatase_core_sf"/>
</dbReference>
<dbReference type="KEGG" id="mcau:MIT9_P0197"/>
<evidence type="ECO:0000256" key="12">
    <source>
        <dbReference type="PIRSR" id="PIRSR601952-1"/>
    </source>
</evidence>
<dbReference type="SMART" id="SM00098">
    <property type="entry name" value="alkPPc"/>
    <property type="match status" value="1"/>
</dbReference>
<evidence type="ECO:0000256" key="14">
    <source>
        <dbReference type="RuleBase" id="RU003946"/>
    </source>
</evidence>
<reference evidence="16" key="1">
    <citation type="journal article" date="2024" name="Int. J. Syst. Evol. Microbiol.">
        <title>Methylomarinovum tepidoasis sp. nov., a moderately thermophilic methanotroph of the family Methylothermaceae isolated from a deep-sea hydrothermal field.</title>
        <authorList>
            <person name="Hirayama H."/>
            <person name="Takaki Y."/>
            <person name="Abe M."/>
            <person name="Miyazaki M."/>
            <person name="Uematsu K."/>
            <person name="Matsui Y."/>
            <person name="Takai K."/>
        </authorList>
    </citation>
    <scope>NUCLEOTIDE SEQUENCE [LARGE SCALE GENOMIC DNA]</scope>
    <source>
        <strain evidence="16">IT-9</strain>
    </source>
</reference>
<feature type="binding site" evidence="13">
    <location>
        <position position="291"/>
    </location>
    <ligand>
        <name>Mg(2+)</name>
        <dbReference type="ChEBI" id="CHEBI:18420"/>
    </ligand>
</feature>
<proteinExistence type="inferred from homology"/>
<dbReference type="Pfam" id="PF00245">
    <property type="entry name" value="Alk_phosphatase"/>
    <property type="match status" value="1"/>
</dbReference>